<organism evidence="2">
    <name type="scientific">Arundo donax</name>
    <name type="common">Giant reed</name>
    <name type="synonym">Donax arundinaceus</name>
    <dbReference type="NCBI Taxonomy" id="35708"/>
    <lineage>
        <taxon>Eukaryota</taxon>
        <taxon>Viridiplantae</taxon>
        <taxon>Streptophyta</taxon>
        <taxon>Embryophyta</taxon>
        <taxon>Tracheophyta</taxon>
        <taxon>Spermatophyta</taxon>
        <taxon>Magnoliopsida</taxon>
        <taxon>Liliopsida</taxon>
        <taxon>Poales</taxon>
        <taxon>Poaceae</taxon>
        <taxon>PACMAD clade</taxon>
        <taxon>Arundinoideae</taxon>
        <taxon>Arundineae</taxon>
        <taxon>Arundo</taxon>
    </lineage>
</organism>
<reference evidence="2" key="1">
    <citation type="submission" date="2014-09" db="EMBL/GenBank/DDBJ databases">
        <authorList>
            <person name="Magalhaes I.L.F."/>
            <person name="Oliveira U."/>
            <person name="Santos F.R."/>
            <person name="Vidigal T.H.D.A."/>
            <person name="Brescovit A.D."/>
            <person name="Santos A.J."/>
        </authorList>
    </citation>
    <scope>NUCLEOTIDE SEQUENCE</scope>
    <source>
        <tissue evidence="2">Shoot tissue taken approximately 20 cm above the soil surface</tissue>
    </source>
</reference>
<dbReference type="AlphaFoldDB" id="A0A0A9FK66"/>
<reference evidence="2" key="2">
    <citation type="journal article" date="2015" name="Data Brief">
        <title>Shoot transcriptome of the giant reed, Arundo donax.</title>
        <authorList>
            <person name="Barrero R.A."/>
            <person name="Guerrero F.D."/>
            <person name="Moolhuijzen P."/>
            <person name="Goolsby J.A."/>
            <person name="Tidwell J."/>
            <person name="Bellgard S.E."/>
            <person name="Bellgard M.I."/>
        </authorList>
    </citation>
    <scope>NUCLEOTIDE SEQUENCE</scope>
    <source>
        <tissue evidence="2">Shoot tissue taken approximately 20 cm above the soil surface</tissue>
    </source>
</reference>
<feature type="compositionally biased region" description="Basic and acidic residues" evidence="1">
    <location>
        <begin position="9"/>
        <end position="23"/>
    </location>
</feature>
<protein>
    <submittedName>
        <fullName evidence="2">26S proteasome non-ATPase regulatory subunit 14</fullName>
    </submittedName>
</protein>
<dbReference type="GO" id="GO:0000502">
    <property type="term" value="C:proteasome complex"/>
    <property type="evidence" value="ECO:0007669"/>
    <property type="project" value="UniProtKB-KW"/>
</dbReference>
<name>A0A0A9FK66_ARUDO</name>
<proteinExistence type="predicted"/>
<evidence type="ECO:0000313" key="2">
    <source>
        <dbReference type="EMBL" id="JAE08643.1"/>
    </source>
</evidence>
<accession>A0A0A9FK66</accession>
<sequence>MLPQIARSRRAEEKKDQKDEVRPFPRGRSG</sequence>
<evidence type="ECO:0000256" key="1">
    <source>
        <dbReference type="SAM" id="MobiDB-lite"/>
    </source>
</evidence>
<keyword evidence="2" id="KW-0647">Proteasome</keyword>
<dbReference type="EMBL" id="GBRH01189253">
    <property type="protein sequence ID" value="JAE08643.1"/>
    <property type="molecule type" value="Transcribed_RNA"/>
</dbReference>
<feature type="region of interest" description="Disordered" evidence="1">
    <location>
        <begin position="1"/>
        <end position="30"/>
    </location>
</feature>